<dbReference type="GO" id="GO:0016020">
    <property type="term" value="C:membrane"/>
    <property type="evidence" value="ECO:0007669"/>
    <property type="project" value="UniProtKB-SubCell"/>
</dbReference>
<dbReference type="GO" id="GO:0007606">
    <property type="term" value="P:sensory perception of chemical stimulus"/>
    <property type="evidence" value="ECO:0007669"/>
    <property type="project" value="UniProtKB-UniRule"/>
</dbReference>
<dbReference type="GO" id="GO:0004888">
    <property type="term" value="F:transmembrane signaling receptor activity"/>
    <property type="evidence" value="ECO:0007669"/>
    <property type="project" value="InterPro"/>
</dbReference>
<keyword evidence="4 6" id="KW-1133">Transmembrane helix</keyword>
<evidence type="ECO:0000256" key="1">
    <source>
        <dbReference type="ARBA" id="ARBA00004141"/>
    </source>
</evidence>
<evidence type="ECO:0000256" key="5">
    <source>
        <dbReference type="ARBA" id="ARBA00023136"/>
    </source>
</evidence>
<feature type="transmembrane region" description="Helical" evidence="6">
    <location>
        <begin position="99"/>
        <end position="122"/>
    </location>
</feature>
<feature type="transmembrane region" description="Helical" evidence="6">
    <location>
        <begin position="57"/>
        <end position="79"/>
    </location>
</feature>
<sequence>MSSLLTHNNNSSPSPEGVIKNVLQCLLLVYLCYTIPSFIAYHKCRQFLSKESMSSSYFNVIFTNDFCINVALFIIDFLFTRLPISGLLVDLPSYVPEGIVLTIIYFLSYYLIYANFYSITLICINRMSSVVFPYSCNSFWQRFVTPAIALIYILPLLTTWQMFTYNPYFLALYENRSNYQMVYRANVLITFLVRTYYGDLMEKREFQPRNSASLCFASILLSVVCVIANVVTIIKYKMTVQSVMATSGAQKAFHRKRTRRVEIAMFSVALVVCLSLVLQAILQALIMIYTGSSTSIRATCQDLRAFALDIAICCPPWILYYTTVHSHKTTISNSSAVHSGVTIPAKTHVMY</sequence>
<dbReference type="PANTHER" id="PTHR31627:SF16">
    <property type="entry name" value="SERPENTINE RECEPTOR CLASS GAMMA-69"/>
    <property type="match status" value="1"/>
</dbReference>
<keyword evidence="3 6" id="KW-0812">Transmembrane</keyword>
<feature type="transmembrane region" description="Helical" evidence="6">
    <location>
        <begin position="263"/>
        <end position="289"/>
    </location>
</feature>
<keyword evidence="5 6" id="KW-0472">Membrane</keyword>
<feature type="transmembrane region" description="Helical" evidence="6">
    <location>
        <begin position="21"/>
        <end position="41"/>
    </location>
</feature>
<dbReference type="GeneID" id="9805374"/>
<evidence type="ECO:0000256" key="6">
    <source>
        <dbReference type="RuleBase" id="RU280813"/>
    </source>
</evidence>
<reference evidence="7 8" key="1">
    <citation type="submission" date="2019-12" db="EMBL/GenBank/DDBJ databases">
        <title>Chromosome-level assembly of the Caenorhabditis remanei genome.</title>
        <authorList>
            <person name="Teterina A.A."/>
            <person name="Willis J.H."/>
            <person name="Phillips P.C."/>
        </authorList>
    </citation>
    <scope>NUCLEOTIDE SEQUENCE [LARGE SCALE GENOMIC DNA]</scope>
    <source>
        <strain evidence="7 8">PX506</strain>
        <tissue evidence="7">Whole organism</tissue>
    </source>
</reference>
<dbReference type="Proteomes" id="UP000483820">
    <property type="component" value="Chromosome III"/>
</dbReference>
<evidence type="ECO:0000256" key="4">
    <source>
        <dbReference type="ARBA" id="ARBA00022989"/>
    </source>
</evidence>
<dbReference type="PANTHER" id="PTHR31627">
    <property type="entry name" value="SERPENTINE RECEPTOR CLASS GAMMA-RELATED"/>
    <property type="match status" value="1"/>
</dbReference>
<dbReference type="InterPro" id="IPR051119">
    <property type="entry name" value="Nematode_SR-like"/>
</dbReference>
<dbReference type="CTD" id="9805374"/>
<dbReference type="EMBL" id="WUAV01000003">
    <property type="protein sequence ID" value="KAF1760742.1"/>
    <property type="molecule type" value="Genomic_DNA"/>
</dbReference>
<gene>
    <name evidence="7" type="ORF">GCK72_008992</name>
</gene>
<comment type="similarity">
    <text evidence="2 6">Belongs to the nematode receptor-like protein srg family.</text>
</comment>
<protein>
    <recommendedName>
        <fullName evidence="6">Serpentine receptor class gamma</fullName>
    </recommendedName>
</protein>
<dbReference type="PRINTS" id="PR00698">
    <property type="entry name" value="TMPROTEINSRG"/>
</dbReference>
<evidence type="ECO:0000256" key="2">
    <source>
        <dbReference type="ARBA" id="ARBA00005692"/>
    </source>
</evidence>
<comment type="caution">
    <text evidence="7">The sequence shown here is derived from an EMBL/GenBank/DDBJ whole genome shotgun (WGS) entry which is preliminary data.</text>
</comment>
<name>A0A6A5H2N7_CAERE</name>
<dbReference type="RefSeq" id="XP_053586732.1">
    <property type="nucleotide sequence ID" value="XM_053727155.1"/>
</dbReference>
<proteinExistence type="inferred from homology"/>
<accession>A0A6A5H2N7</accession>
<dbReference type="Pfam" id="PF02118">
    <property type="entry name" value="Srg"/>
    <property type="match status" value="1"/>
</dbReference>
<dbReference type="AlphaFoldDB" id="A0A6A5H2N7"/>
<evidence type="ECO:0000313" key="7">
    <source>
        <dbReference type="EMBL" id="KAF1760742.1"/>
    </source>
</evidence>
<evidence type="ECO:0000256" key="3">
    <source>
        <dbReference type="ARBA" id="ARBA00022692"/>
    </source>
</evidence>
<evidence type="ECO:0000313" key="8">
    <source>
        <dbReference type="Proteomes" id="UP000483820"/>
    </source>
</evidence>
<dbReference type="InterPro" id="IPR000609">
    <property type="entry name" value="7TM_GPCR_serpentine_rcpt_Srg"/>
</dbReference>
<feature type="transmembrane region" description="Helical" evidence="6">
    <location>
        <begin position="143"/>
        <end position="163"/>
    </location>
</feature>
<comment type="caution">
    <text evidence="6">Lacks conserved residue(s) required for the propagation of feature annotation.</text>
</comment>
<feature type="transmembrane region" description="Helical" evidence="6">
    <location>
        <begin position="212"/>
        <end position="234"/>
    </location>
</feature>
<comment type="subcellular location">
    <subcellularLocation>
        <location evidence="1">Membrane</location>
        <topology evidence="1">Multi-pass membrane protein</topology>
    </subcellularLocation>
</comment>
<dbReference type="KEGG" id="crq:GCK72_008992"/>
<organism evidence="7 8">
    <name type="scientific">Caenorhabditis remanei</name>
    <name type="common">Caenorhabditis vulgaris</name>
    <dbReference type="NCBI Taxonomy" id="31234"/>
    <lineage>
        <taxon>Eukaryota</taxon>
        <taxon>Metazoa</taxon>
        <taxon>Ecdysozoa</taxon>
        <taxon>Nematoda</taxon>
        <taxon>Chromadorea</taxon>
        <taxon>Rhabditida</taxon>
        <taxon>Rhabditina</taxon>
        <taxon>Rhabditomorpha</taxon>
        <taxon>Rhabditoidea</taxon>
        <taxon>Rhabditidae</taxon>
        <taxon>Peloderinae</taxon>
        <taxon>Caenorhabditis</taxon>
    </lineage>
</organism>